<evidence type="ECO:0000313" key="1">
    <source>
        <dbReference type="EMBL" id="DAE11986.1"/>
    </source>
</evidence>
<dbReference type="EMBL" id="BK015540">
    <property type="protein sequence ID" value="DAE11986.1"/>
    <property type="molecule type" value="Genomic_DNA"/>
</dbReference>
<sequence>MSIQTEFLAPIREATEINQQQASDTMLMLFLNRIRREIFAYASTFSGNNFTWNYWITDLVAGQFEYILPQGSGMKNDLKKVLSVYKKDSQ</sequence>
<proteinExistence type="predicted"/>
<accession>A0A8S5PYM0</accession>
<protein>
    <submittedName>
        <fullName evidence="1">Uncharacterized protein</fullName>
    </submittedName>
</protein>
<organism evidence="1">
    <name type="scientific">Myoviridae sp. ctBtT5</name>
    <dbReference type="NCBI Taxonomy" id="2825048"/>
    <lineage>
        <taxon>Viruses</taxon>
        <taxon>Duplodnaviria</taxon>
        <taxon>Heunggongvirae</taxon>
        <taxon>Uroviricota</taxon>
        <taxon>Caudoviricetes</taxon>
    </lineage>
</organism>
<name>A0A8S5PYM0_9CAUD</name>
<reference evidence="1" key="1">
    <citation type="journal article" date="2021" name="Proc. Natl. Acad. Sci. U.S.A.">
        <title>A Catalog of Tens of Thousands of Viruses from Human Metagenomes Reveals Hidden Associations with Chronic Diseases.</title>
        <authorList>
            <person name="Tisza M.J."/>
            <person name="Buck C.B."/>
        </authorList>
    </citation>
    <scope>NUCLEOTIDE SEQUENCE</scope>
    <source>
        <strain evidence="1">CtBtT5</strain>
    </source>
</reference>